<keyword evidence="3 5" id="KW-1133">Transmembrane helix</keyword>
<feature type="domain" description="Sodium/calcium exchanger membrane region" evidence="6">
    <location>
        <begin position="4"/>
        <end position="145"/>
    </location>
</feature>
<sequence length="323" mass="32872">MLAALLWFCAGLFVLVKGGDWFVDGAVGIARKFRLPDLLIGATVVSVGTTLPEVMISASSALAGHGEIAYGNAVGSIICNAALVAAITIAVRPGKADGAALRLPAAFFFAAAAFFAAVAYTAGWFSRWVGAALLALFAAYLAAQILQARRGPAAAPDAAPGEAEGESPLRRDLLGLAVGAVLIAVGADLMVDNGILIAAALGVPESVIALTVVALGTSLPELTTAITSLVRGHGALSLGNVVGANLFDLVLVCGVSAALAPFGLPADAELLGRSASLVLDLPVMFLVMLLLVVPPLRRGRLYRWQGAALLAVYAAYCAVQFLL</sequence>
<dbReference type="InterPro" id="IPR044880">
    <property type="entry name" value="NCX_ion-bd_dom_sf"/>
</dbReference>
<dbReference type="GO" id="GO:0006874">
    <property type="term" value="P:intracellular calcium ion homeostasis"/>
    <property type="evidence" value="ECO:0007669"/>
    <property type="project" value="TreeGrafter"/>
</dbReference>
<evidence type="ECO:0000256" key="2">
    <source>
        <dbReference type="ARBA" id="ARBA00022692"/>
    </source>
</evidence>
<dbReference type="Pfam" id="PF01699">
    <property type="entry name" value="Na_Ca_ex"/>
    <property type="match status" value="2"/>
</dbReference>
<dbReference type="Gene3D" id="6.10.280.80">
    <property type="entry name" value="NCX, peripheral helical region"/>
    <property type="match status" value="1"/>
</dbReference>
<gene>
    <name evidence="7" type="ORF">H9771_04940</name>
</gene>
<feature type="domain" description="Sodium/calcium exchanger membrane region" evidence="6">
    <location>
        <begin position="173"/>
        <end position="321"/>
    </location>
</feature>
<reference evidence="7" key="2">
    <citation type="submission" date="2021-04" db="EMBL/GenBank/DDBJ databases">
        <authorList>
            <person name="Gilroy R."/>
        </authorList>
    </citation>
    <scope>NUCLEOTIDE SEQUENCE</scope>
    <source>
        <strain evidence="7">ChiHjej9B8-13557</strain>
    </source>
</reference>
<feature type="transmembrane region" description="Helical" evidence="5">
    <location>
        <begin position="242"/>
        <end position="264"/>
    </location>
</feature>
<dbReference type="GO" id="GO:0008273">
    <property type="term" value="F:calcium, potassium:sodium antiporter activity"/>
    <property type="evidence" value="ECO:0007669"/>
    <property type="project" value="TreeGrafter"/>
</dbReference>
<dbReference type="PANTHER" id="PTHR10846:SF8">
    <property type="entry name" value="INNER MEMBRANE PROTEIN YRBG"/>
    <property type="match status" value="1"/>
</dbReference>
<evidence type="ECO:0000256" key="1">
    <source>
        <dbReference type="ARBA" id="ARBA00004141"/>
    </source>
</evidence>
<keyword evidence="2 5" id="KW-0812">Transmembrane</keyword>
<dbReference type="GO" id="GO:0005262">
    <property type="term" value="F:calcium channel activity"/>
    <property type="evidence" value="ECO:0007669"/>
    <property type="project" value="TreeGrafter"/>
</dbReference>
<evidence type="ECO:0000256" key="3">
    <source>
        <dbReference type="ARBA" id="ARBA00022989"/>
    </source>
</evidence>
<evidence type="ECO:0000256" key="5">
    <source>
        <dbReference type="SAM" id="Phobius"/>
    </source>
</evidence>
<proteinExistence type="predicted"/>
<dbReference type="PANTHER" id="PTHR10846">
    <property type="entry name" value="SODIUM/POTASSIUM/CALCIUM EXCHANGER"/>
    <property type="match status" value="1"/>
</dbReference>
<keyword evidence="4 5" id="KW-0472">Membrane</keyword>
<dbReference type="GO" id="GO:0005886">
    <property type="term" value="C:plasma membrane"/>
    <property type="evidence" value="ECO:0007669"/>
    <property type="project" value="TreeGrafter"/>
</dbReference>
<protein>
    <submittedName>
        <fullName evidence="7">Calcium/sodium antiporter</fullName>
    </submittedName>
</protein>
<dbReference type="AlphaFoldDB" id="A0A9D2S7K0"/>
<comment type="subcellular location">
    <subcellularLocation>
        <location evidence="1">Membrane</location>
        <topology evidence="1">Multi-pass membrane protein</topology>
    </subcellularLocation>
</comment>
<accession>A0A9D2S7K0</accession>
<evidence type="ECO:0000259" key="6">
    <source>
        <dbReference type="Pfam" id="PF01699"/>
    </source>
</evidence>
<evidence type="ECO:0000313" key="7">
    <source>
        <dbReference type="EMBL" id="HJB58994.1"/>
    </source>
</evidence>
<feature type="transmembrane region" description="Helical" evidence="5">
    <location>
        <begin position="304"/>
        <end position="322"/>
    </location>
</feature>
<reference evidence="7" key="1">
    <citation type="journal article" date="2021" name="PeerJ">
        <title>Extensive microbial diversity within the chicken gut microbiome revealed by metagenomics and culture.</title>
        <authorList>
            <person name="Gilroy R."/>
            <person name="Ravi A."/>
            <person name="Getino M."/>
            <person name="Pursley I."/>
            <person name="Horton D.L."/>
            <person name="Alikhan N.F."/>
            <person name="Baker D."/>
            <person name="Gharbi K."/>
            <person name="Hall N."/>
            <person name="Watson M."/>
            <person name="Adriaenssens E.M."/>
            <person name="Foster-Nyarko E."/>
            <person name="Jarju S."/>
            <person name="Secka A."/>
            <person name="Antonio M."/>
            <person name="Oren A."/>
            <person name="Chaudhuri R.R."/>
            <person name="La Ragione R."/>
            <person name="Hildebrand F."/>
            <person name="Pallen M.J."/>
        </authorList>
    </citation>
    <scope>NUCLEOTIDE SEQUENCE</scope>
    <source>
        <strain evidence="7">ChiHjej9B8-13557</strain>
    </source>
</reference>
<feature type="transmembrane region" description="Helical" evidence="5">
    <location>
        <begin position="68"/>
        <end position="91"/>
    </location>
</feature>
<organism evidence="7 8">
    <name type="scientific">Candidatus Faecalibacterium faecipullorum</name>
    <dbReference type="NCBI Taxonomy" id="2838578"/>
    <lineage>
        <taxon>Bacteria</taxon>
        <taxon>Bacillati</taxon>
        <taxon>Bacillota</taxon>
        <taxon>Clostridia</taxon>
        <taxon>Eubacteriales</taxon>
        <taxon>Oscillospiraceae</taxon>
        <taxon>Faecalibacterium</taxon>
    </lineage>
</organism>
<evidence type="ECO:0000256" key="4">
    <source>
        <dbReference type="ARBA" id="ARBA00023136"/>
    </source>
</evidence>
<dbReference type="EMBL" id="DWXX01000085">
    <property type="protein sequence ID" value="HJB58994.1"/>
    <property type="molecule type" value="Genomic_DNA"/>
</dbReference>
<dbReference type="InterPro" id="IPR004481">
    <property type="entry name" value="K/Na/Ca-exchanger"/>
</dbReference>
<dbReference type="Gene3D" id="1.20.1420.30">
    <property type="entry name" value="NCX, central ion-binding region"/>
    <property type="match status" value="1"/>
</dbReference>
<feature type="transmembrane region" description="Helical" evidence="5">
    <location>
        <begin position="103"/>
        <end position="122"/>
    </location>
</feature>
<comment type="caution">
    <text evidence="7">The sequence shown here is derived from an EMBL/GenBank/DDBJ whole genome shotgun (WGS) entry which is preliminary data.</text>
</comment>
<feature type="transmembrane region" description="Helical" evidence="5">
    <location>
        <begin position="270"/>
        <end position="292"/>
    </location>
</feature>
<dbReference type="NCBIfam" id="TIGR00367">
    <property type="entry name" value="calcium/sodium antiporter"/>
    <property type="match status" value="1"/>
</dbReference>
<dbReference type="InterPro" id="IPR004837">
    <property type="entry name" value="NaCa_Exmemb"/>
</dbReference>
<dbReference type="Proteomes" id="UP000824211">
    <property type="component" value="Unassembled WGS sequence"/>
</dbReference>
<evidence type="ECO:0000313" key="8">
    <source>
        <dbReference type="Proteomes" id="UP000824211"/>
    </source>
</evidence>
<name>A0A9D2S7K0_9FIRM</name>
<feature type="transmembrane region" description="Helical" evidence="5">
    <location>
        <begin position="128"/>
        <end position="146"/>
    </location>
</feature>